<proteinExistence type="predicted"/>
<gene>
    <name evidence="1" type="ORF">WN944_016168</name>
</gene>
<evidence type="ECO:0000313" key="1">
    <source>
        <dbReference type="EMBL" id="KAK9200967.1"/>
    </source>
</evidence>
<dbReference type="Proteomes" id="UP001428341">
    <property type="component" value="Unassembled WGS sequence"/>
</dbReference>
<dbReference type="AlphaFoldDB" id="A0AAP0MB43"/>
<evidence type="ECO:0000313" key="2">
    <source>
        <dbReference type="Proteomes" id="UP001428341"/>
    </source>
</evidence>
<sequence length="89" mass="10505">MLMILILNFINAPNIYLNFEVNNLILMHYKFECGCLCIVSGSLLTILYIKNMFCSFIKRFQIHFTCYCNLRVKMTKLVYSIKSLDFTLT</sequence>
<keyword evidence="2" id="KW-1185">Reference proteome</keyword>
<protein>
    <submittedName>
        <fullName evidence="1">Uncharacterized protein</fullName>
    </submittedName>
</protein>
<reference evidence="1 2" key="1">
    <citation type="submission" date="2024-05" db="EMBL/GenBank/DDBJ databases">
        <title>Haplotype-resolved chromosome-level genome assembly of Huyou (Citrus changshanensis).</title>
        <authorList>
            <person name="Miao C."/>
            <person name="Chen W."/>
            <person name="Wu Y."/>
            <person name="Wang L."/>
            <person name="Zhao S."/>
            <person name="Grierson D."/>
            <person name="Xu C."/>
            <person name="Chen K."/>
        </authorList>
    </citation>
    <scope>NUCLEOTIDE SEQUENCE [LARGE SCALE GENOMIC DNA]</scope>
    <source>
        <strain evidence="1">01-14</strain>
        <tissue evidence="1">Leaf</tissue>
    </source>
</reference>
<name>A0AAP0MB43_9ROSI</name>
<dbReference type="EMBL" id="JBCGBO010000005">
    <property type="protein sequence ID" value="KAK9200967.1"/>
    <property type="molecule type" value="Genomic_DNA"/>
</dbReference>
<comment type="caution">
    <text evidence="1">The sequence shown here is derived from an EMBL/GenBank/DDBJ whole genome shotgun (WGS) entry which is preliminary data.</text>
</comment>
<organism evidence="1 2">
    <name type="scientific">Citrus x changshan-huyou</name>
    <dbReference type="NCBI Taxonomy" id="2935761"/>
    <lineage>
        <taxon>Eukaryota</taxon>
        <taxon>Viridiplantae</taxon>
        <taxon>Streptophyta</taxon>
        <taxon>Embryophyta</taxon>
        <taxon>Tracheophyta</taxon>
        <taxon>Spermatophyta</taxon>
        <taxon>Magnoliopsida</taxon>
        <taxon>eudicotyledons</taxon>
        <taxon>Gunneridae</taxon>
        <taxon>Pentapetalae</taxon>
        <taxon>rosids</taxon>
        <taxon>malvids</taxon>
        <taxon>Sapindales</taxon>
        <taxon>Rutaceae</taxon>
        <taxon>Aurantioideae</taxon>
        <taxon>Citrus</taxon>
    </lineage>
</organism>
<accession>A0AAP0MB43</accession>